<dbReference type="RefSeq" id="WP_044635485.1">
    <property type="nucleotide sequence ID" value="NZ_CP007229.1"/>
</dbReference>
<feature type="transmembrane region" description="Helical" evidence="1">
    <location>
        <begin position="228"/>
        <end position="245"/>
    </location>
</feature>
<dbReference type="AlphaFoldDB" id="A0AAJ5NS95"/>
<keyword evidence="1" id="KW-0472">Membrane</keyword>
<evidence type="ECO:0000256" key="1">
    <source>
        <dbReference type="SAM" id="Phobius"/>
    </source>
</evidence>
<evidence type="ECO:0000313" key="3">
    <source>
        <dbReference type="Proteomes" id="UP000289629"/>
    </source>
</evidence>
<name>A0AAJ5NS95_9BACT</name>
<keyword evidence="1" id="KW-1133">Transmembrane helix</keyword>
<keyword evidence="1" id="KW-0812">Transmembrane</keyword>
<dbReference type="Proteomes" id="UP000289629">
    <property type="component" value="Chromosome"/>
</dbReference>
<dbReference type="KEGG" id="mds:MDIS_02515"/>
<sequence length="455" mass="52246">MKKLFLNANYVTAVSNIVSTATPNNHSSLEINQQISEFINSVQTEDFAELNKISEQIVDKKISATKLSEQISKEHFIKLLTKFIEKTKLKNQLTKEQKEKLIENINDQHLKLFQKNVKKIALDFKKETKKNKELTRKFKESLKTRITDEKNNYRVNIIDGEENSKQLIFELEELKKLIEINAKIKDDLLQELKVSEKYLNKLLIAQISLTATSIITGILSILLPALTIVTLGTGISSATISFIISDTNKRIEKIREKITRHTKLFSKPDEDKDFSSFKSVYGYTTLAVFGLRKSLVDLVIKVTSPGFFKLVSGINLIPKTYLLSTINIPFEIANLGFTWHDLSQSSERIQRINDFEVKLESLLLSLRSKYDLIEAVEWVVISETPQTDYYYNGGSGGKNLVFKNLKTNETKTIEEMLKIDPLTLKKWGMIKVFNPLLKDWYIRKLPNLTKKDNLG</sequence>
<reference evidence="2 3" key="1">
    <citation type="submission" date="2019-01" db="EMBL/GenBank/DDBJ databases">
        <authorList>
            <consortium name="Pathogen Informatics"/>
        </authorList>
    </citation>
    <scope>NUCLEOTIDE SEQUENCE [LARGE SCALE GENOMIC DNA]</scope>
    <source>
        <strain evidence="2 3">NCTC10125</strain>
    </source>
</reference>
<dbReference type="EMBL" id="LR214971">
    <property type="protein sequence ID" value="VEU61986.1"/>
    <property type="molecule type" value="Genomic_DNA"/>
</dbReference>
<protein>
    <submittedName>
        <fullName evidence="2">Uncharacterized protein</fullName>
    </submittedName>
</protein>
<evidence type="ECO:0000313" key="2">
    <source>
        <dbReference type="EMBL" id="VEU61986.1"/>
    </source>
</evidence>
<organism evidence="2 3">
    <name type="scientific">Mesomycoplasma dispar</name>
    <dbReference type="NCBI Taxonomy" id="86660"/>
    <lineage>
        <taxon>Bacteria</taxon>
        <taxon>Bacillati</taxon>
        <taxon>Mycoplasmatota</taxon>
        <taxon>Mycoplasmoidales</taxon>
        <taxon>Metamycoplasmataceae</taxon>
        <taxon>Mesomycoplasma</taxon>
    </lineage>
</organism>
<feature type="transmembrane region" description="Helical" evidence="1">
    <location>
        <begin position="202"/>
        <end position="222"/>
    </location>
</feature>
<gene>
    <name evidence="2" type="ORF">NCTC10125_00481</name>
</gene>
<accession>A0AAJ5NS95</accession>
<proteinExistence type="predicted"/>